<name>A0ABZ2PIT8_9NOCA</name>
<organism evidence="2 3">
    <name type="scientific">Rhodococcus sovatensis</name>
    <dbReference type="NCBI Taxonomy" id="1805840"/>
    <lineage>
        <taxon>Bacteria</taxon>
        <taxon>Bacillati</taxon>
        <taxon>Actinomycetota</taxon>
        <taxon>Actinomycetes</taxon>
        <taxon>Mycobacteriales</taxon>
        <taxon>Nocardiaceae</taxon>
        <taxon>Rhodococcus</taxon>
    </lineage>
</organism>
<evidence type="ECO:0000259" key="1">
    <source>
        <dbReference type="PROSITE" id="PS51340"/>
    </source>
</evidence>
<proteinExistence type="predicted"/>
<protein>
    <submittedName>
        <fullName evidence="2">MOSC domain-containing protein</fullName>
    </submittedName>
</protein>
<reference evidence="2 3" key="1">
    <citation type="submission" date="2024-03" db="EMBL/GenBank/DDBJ databases">
        <title>Natural products discovery in diverse microorganisms through a two-stage MS feature dereplication strategy.</title>
        <authorList>
            <person name="Zhang R."/>
        </authorList>
    </citation>
    <scope>NUCLEOTIDE SEQUENCE [LARGE SCALE GENOMIC DNA]</scope>
    <source>
        <strain evidence="2 3">18930</strain>
    </source>
</reference>
<dbReference type="InterPro" id="IPR011037">
    <property type="entry name" value="Pyrv_Knase-like_insert_dom_sf"/>
</dbReference>
<evidence type="ECO:0000313" key="2">
    <source>
        <dbReference type="EMBL" id="WXG69076.1"/>
    </source>
</evidence>
<gene>
    <name evidence="2" type="ORF">WDS16_00420</name>
</gene>
<dbReference type="InterPro" id="IPR052353">
    <property type="entry name" value="Benzoxazolinone_Detox_Enz"/>
</dbReference>
<dbReference type="PANTHER" id="PTHR30212:SF2">
    <property type="entry name" value="PROTEIN YIIM"/>
    <property type="match status" value="1"/>
</dbReference>
<evidence type="ECO:0000313" key="3">
    <source>
        <dbReference type="Proteomes" id="UP001432000"/>
    </source>
</evidence>
<keyword evidence="3" id="KW-1185">Reference proteome</keyword>
<dbReference type="PROSITE" id="PS51340">
    <property type="entry name" value="MOSC"/>
    <property type="match status" value="1"/>
</dbReference>
<dbReference type="SUPFAM" id="SSF50800">
    <property type="entry name" value="PK beta-barrel domain-like"/>
    <property type="match status" value="1"/>
</dbReference>
<dbReference type="RefSeq" id="WP_338889671.1">
    <property type="nucleotide sequence ID" value="NZ_CP147846.1"/>
</dbReference>
<sequence>MTGRVEAVCVVHADVPLGRRGVVSSAIDKRPVDGPVDVHELGLAGDHSSDTKFHGGVDQAVYAYDEAEAQQWASELGRDIPSGWFGENLRTSGVPVTDAVVGSLWRVGDLALEVTIARTPCGTFARWVGESGWVKRFTERGDVGAYLRVVEPGTVERGATILVEHVPAHGVTVRDLFRGTNKSGLTRLLEDPKLPVKVARDARAALKKPV</sequence>
<dbReference type="EMBL" id="CP147846">
    <property type="protein sequence ID" value="WXG69076.1"/>
    <property type="molecule type" value="Genomic_DNA"/>
</dbReference>
<dbReference type="Proteomes" id="UP001432000">
    <property type="component" value="Chromosome"/>
</dbReference>
<dbReference type="PANTHER" id="PTHR30212">
    <property type="entry name" value="PROTEIN YIIM"/>
    <property type="match status" value="1"/>
</dbReference>
<dbReference type="Gene3D" id="2.40.33.20">
    <property type="entry name" value="PK beta-barrel domain-like"/>
    <property type="match status" value="1"/>
</dbReference>
<dbReference type="Pfam" id="PF03473">
    <property type="entry name" value="MOSC"/>
    <property type="match status" value="1"/>
</dbReference>
<accession>A0ABZ2PIT8</accession>
<dbReference type="InterPro" id="IPR005302">
    <property type="entry name" value="MoCF_Sase_C"/>
</dbReference>
<feature type="domain" description="MOSC" evidence="1">
    <location>
        <begin position="30"/>
        <end position="164"/>
    </location>
</feature>